<keyword evidence="2" id="KW-1185">Reference proteome</keyword>
<proteinExistence type="predicted"/>
<gene>
    <name evidence="1" type="ORF">OQ497_02185</name>
</gene>
<dbReference type="EMBL" id="JAPIUZ010000001">
    <property type="protein sequence ID" value="MCX2562779.1"/>
    <property type="molecule type" value="Genomic_DNA"/>
</dbReference>
<sequence length="223" mass="24316">MVADLSEAGRLWHTLDGLASEHGFTPSGLARAAGLDPTTFNPSRRRNAQGDYRWPSLSSLFSALSVLRLSLSEFADAFDKRQVARPVPVEGGVFLPALPLSRLHEEGVFDHTGLPRTIMWESVVLPGVFAPSAYVVRVDTDMYEPVMREESLIVVVPDLPPRRHDRVLCSQTGRPSVAGLWSPGAPGAVMPFFAGQSEQESDELPAVSGGAEIWVHRIITVTF</sequence>
<comment type="caution">
    <text evidence="1">The sequence shown here is derived from an EMBL/GenBank/DDBJ whole genome shotgun (WGS) entry which is preliminary data.</text>
</comment>
<evidence type="ECO:0000313" key="1">
    <source>
        <dbReference type="EMBL" id="MCX2562779.1"/>
    </source>
</evidence>
<reference evidence="1 2" key="1">
    <citation type="submission" date="2022-11" db="EMBL/GenBank/DDBJ databases">
        <title>Genome sequencing of Acetobacter type strain.</title>
        <authorList>
            <person name="Heo J."/>
            <person name="Lee D."/>
            <person name="Han B.-H."/>
            <person name="Hong S.-B."/>
            <person name="Kwon S.-W."/>
        </authorList>
    </citation>
    <scope>NUCLEOTIDE SEQUENCE [LARGE SCALE GENOMIC DNA]</scope>
    <source>
        <strain evidence="1 2">KACC 21253</strain>
    </source>
</reference>
<protein>
    <submittedName>
        <fullName evidence="1">Helix-turn-helix transcriptional regulator</fullName>
    </submittedName>
</protein>
<organism evidence="1 2">
    <name type="scientific">Acetobacter thailandicus</name>
    <dbReference type="NCBI Taxonomy" id="1502842"/>
    <lineage>
        <taxon>Bacteria</taxon>
        <taxon>Pseudomonadati</taxon>
        <taxon>Pseudomonadota</taxon>
        <taxon>Alphaproteobacteria</taxon>
        <taxon>Acetobacterales</taxon>
        <taxon>Acetobacteraceae</taxon>
        <taxon>Acetobacter</taxon>
    </lineage>
</organism>
<name>A0ABT3QBW9_9PROT</name>
<evidence type="ECO:0000313" key="2">
    <source>
        <dbReference type="Proteomes" id="UP001301152"/>
    </source>
</evidence>
<accession>A0ABT3QBW9</accession>
<dbReference type="Proteomes" id="UP001301152">
    <property type="component" value="Unassembled WGS sequence"/>
</dbReference>
<dbReference type="RefSeq" id="WP_173559490.1">
    <property type="nucleotide sequence ID" value="NZ_JAERKZ010000006.1"/>
</dbReference>